<dbReference type="InterPro" id="IPR001214">
    <property type="entry name" value="SET_dom"/>
</dbReference>
<proteinExistence type="predicted"/>
<name>A0A9P5P2T0_GYMJU</name>
<comment type="subcellular location">
    <subcellularLocation>
        <location evidence="1">Chromosome</location>
    </subcellularLocation>
</comment>
<evidence type="ECO:0000256" key="8">
    <source>
        <dbReference type="SAM" id="MobiDB-lite"/>
    </source>
</evidence>
<dbReference type="Gene3D" id="2.170.270.10">
    <property type="entry name" value="SET domain"/>
    <property type="match status" value="1"/>
</dbReference>
<evidence type="ECO:0000256" key="5">
    <source>
        <dbReference type="ARBA" id="ARBA00022691"/>
    </source>
</evidence>
<evidence type="ECO:0000256" key="6">
    <source>
        <dbReference type="ARBA" id="ARBA00022723"/>
    </source>
</evidence>
<dbReference type="AlphaFoldDB" id="A0A9P5P2T0"/>
<dbReference type="GO" id="GO:0005634">
    <property type="term" value="C:nucleus"/>
    <property type="evidence" value="ECO:0007669"/>
    <property type="project" value="InterPro"/>
</dbReference>
<evidence type="ECO:0000313" key="11">
    <source>
        <dbReference type="Proteomes" id="UP000724874"/>
    </source>
</evidence>
<dbReference type="Proteomes" id="UP000724874">
    <property type="component" value="Unassembled WGS sequence"/>
</dbReference>
<accession>A0A9P5P2T0</accession>
<organism evidence="10 11">
    <name type="scientific">Gymnopilus junonius</name>
    <name type="common">Spectacular rustgill mushroom</name>
    <name type="synonym">Gymnopilus spectabilis subsp. junonius</name>
    <dbReference type="NCBI Taxonomy" id="109634"/>
    <lineage>
        <taxon>Eukaryota</taxon>
        <taxon>Fungi</taxon>
        <taxon>Dikarya</taxon>
        <taxon>Basidiomycota</taxon>
        <taxon>Agaricomycotina</taxon>
        <taxon>Agaricomycetes</taxon>
        <taxon>Agaricomycetidae</taxon>
        <taxon>Agaricales</taxon>
        <taxon>Agaricineae</taxon>
        <taxon>Hymenogastraceae</taxon>
        <taxon>Gymnopilus</taxon>
    </lineage>
</organism>
<evidence type="ECO:0000256" key="4">
    <source>
        <dbReference type="ARBA" id="ARBA00022679"/>
    </source>
</evidence>
<feature type="domain" description="SET" evidence="9">
    <location>
        <begin position="393"/>
        <end position="545"/>
    </location>
</feature>
<dbReference type="GO" id="GO:0032259">
    <property type="term" value="P:methylation"/>
    <property type="evidence" value="ECO:0007669"/>
    <property type="project" value="UniProtKB-KW"/>
</dbReference>
<dbReference type="InterPro" id="IPR046341">
    <property type="entry name" value="SET_dom_sf"/>
</dbReference>
<gene>
    <name evidence="10" type="ORF">CPB84DRAFT_1742137</name>
</gene>
<keyword evidence="3" id="KW-0489">Methyltransferase</keyword>
<dbReference type="OrthoDB" id="308383at2759"/>
<dbReference type="Pfam" id="PF05033">
    <property type="entry name" value="Pre-SET"/>
    <property type="match status" value="1"/>
</dbReference>
<keyword evidence="6" id="KW-0479">Metal-binding</keyword>
<evidence type="ECO:0000256" key="3">
    <source>
        <dbReference type="ARBA" id="ARBA00022603"/>
    </source>
</evidence>
<evidence type="ECO:0000256" key="2">
    <source>
        <dbReference type="ARBA" id="ARBA00022454"/>
    </source>
</evidence>
<dbReference type="PANTHER" id="PTHR46223:SF3">
    <property type="entry name" value="HISTONE-LYSINE N-METHYLTRANSFERASE SET-23"/>
    <property type="match status" value="1"/>
</dbReference>
<dbReference type="SUPFAM" id="SSF82199">
    <property type="entry name" value="SET domain"/>
    <property type="match status" value="1"/>
</dbReference>
<dbReference type="GO" id="GO:0005694">
    <property type="term" value="C:chromosome"/>
    <property type="evidence" value="ECO:0007669"/>
    <property type="project" value="UniProtKB-SubCell"/>
</dbReference>
<protein>
    <recommendedName>
        <fullName evidence="9">SET domain-containing protein</fullName>
    </recommendedName>
</protein>
<evidence type="ECO:0000259" key="9">
    <source>
        <dbReference type="PROSITE" id="PS50280"/>
    </source>
</evidence>
<dbReference type="Pfam" id="PF00856">
    <property type="entry name" value="SET"/>
    <property type="match status" value="1"/>
</dbReference>
<evidence type="ECO:0000256" key="7">
    <source>
        <dbReference type="ARBA" id="ARBA00022833"/>
    </source>
</evidence>
<dbReference type="SMART" id="SM00317">
    <property type="entry name" value="SET"/>
    <property type="match status" value="1"/>
</dbReference>
<feature type="compositionally biased region" description="Basic and acidic residues" evidence="8">
    <location>
        <begin position="195"/>
        <end position="205"/>
    </location>
</feature>
<dbReference type="PROSITE" id="PS50280">
    <property type="entry name" value="SET"/>
    <property type="match status" value="1"/>
</dbReference>
<evidence type="ECO:0000313" key="10">
    <source>
        <dbReference type="EMBL" id="KAF8914363.1"/>
    </source>
</evidence>
<dbReference type="EMBL" id="JADNYJ010000001">
    <property type="protein sequence ID" value="KAF8914363.1"/>
    <property type="molecule type" value="Genomic_DNA"/>
</dbReference>
<keyword evidence="11" id="KW-1185">Reference proteome</keyword>
<keyword evidence="4" id="KW-0808">Transferase</keyword>
<comment type="caution">
    <text evidence="10">The sequence shown here is derived from an EMBL/GenBank/DDBJ whole genome shotgun (WGS) entry which is preliminary data.</text>
</comment>
<dbReference type="PANTHER" id="PTHR46223">
    <property type="entry name" value="HISTONE-LYSINE N-METHYLTRANSFERASE SUV39H"/>
    <property type="match status" value="1"/>
</dbReference>
<dbReference type="GO" id="GO:0042054">
    <property type="term" value="F:histone methyltransferase activity"/>
    <property type="evidence" value="ECO:0007669"/>
    <property type="project" value="InterPro"/>
</dbReference>
<keyword evidence="7" id="KW-0862">Zinc</keyword>
<dbReference type="GO" id="GO:0008270">
    <property type="term" value="F:zinc ion binding"/>
    <property type="evidence" value="ECO:0007669"/>
    <property type="project" value="InterPro"/>
</dbReference>
<evidence type="ECO:0000256" key="1">
    <source>
        <dbReference type="ARBA" id="ARBA00004286"/>
    </source>
</evidence>
<dbReference type="InterPro" id="IPR050973">
    <property type="entry name" value="H3K9_Histone-Lys_N-MTase"/>
</dbReference>
<reference evidence="10" key="1">
    <citation type="submission" date="2020-11" db="EMBL/GenBank/DDBJ databases">
        <authorList>
            <consortium name="DOE Joint Genome Institute"/>
            <person name="Ahrendt S."/>
            <person name="Riley R."/>
            <person name="Andreopoulos W."/>
            <person name="LaButti K."/>
            <person name="Pangilinan J."/>
            <person name="Ruiz-duenas F.J."/>
            <person name="Barrasa J.M."/>
            <person name="Sanchez-Garcia M."/>
            <person name="Camarero S."/>
            <person name="Miyauchi S."/>
            <person name="Serrano A."/>
            <person name="Linde D."/>
            <person name="Babiker R."/>
            <person name="Drula E."/>
            <person name="Ayuso-Fernandez I."/>
            <person name="Pacheco R."/>
            <person name="Padilla G."/>
            <person name="Ferreira P."/>
            <person name="Barriuso J."/>
            <person name="Kellner H."/>
            <person name="Castanera R."/>
            <person name="Alfaro M."/>
            <person name="Ramirez L."/>
            <person name="Pisabarro A.G."/>
            <person name="Kuo A."/>
            <person name="Tritt A."/>
            <person name="Lipzen A."/>
            <person name="He G."/>
            <person name="Yan M."/>
            <person name="Ng V."/>
            <person name="Cullen D."/>
            <person name="Martin F."/>
            <person name="Rosso M.-N."/>
            <person name="Henrissat B."/>
            <person name="Hibbett D."/>
            <person name="Martinez A.T."/>
            <person name="Grigoriev I.V."/>
        </authorList>
    </citation>
    <scope>NUCLEOTIDE SEQUENCE</scope>
    <source>
        <strain evidence="10">AH 44721</strain>
    </source>
</reference>
<dbReference type="InterPro" id="IPR007728">
    <property type="entry name" value="Pre-SET_dom"/>
</dbReference>
<sequence length="636" mass="71936">MEFRDYWRRSWQRWPSNVRWDNWNREDGTNTTWETAETINHSSWSKPEKKRRKHLASESLEIDVFTTTDIHNTETYLRNQAYQEKLEKARSEPEPDPFTEMAKLMAKHQGNIQPTMPNRNPLQGKEIALHNTPEPLPLDPPRAHSTSFNTKGKGKRPVPPSESEASDVSMTSVHRKPSQRPSLTSSAKKRRSRIIRSESSEDHRAILPPTPPSPPIRIGPPIKTPKRTPSIPANNVTAAKRKGLQQAWSSYAAKQAAAPIYFVNDIDDEAIPDLDPSFQYLESTYIYSPAVEKPSDGFLVSCSCDYCIEARNCDCQDGSDMKNPQGVSFFAYTHSGFFAFNVQHGIEVIECNKVRLSFRSSKSGSGSMRNVEPSDVLLRTHCDNRVSQRPRDVPIEIFKTASYGWGVRPTVNVQKGKVLGIYTGLVIPRAEAEAISPELSGYRFDLDGDEAEGIEVGHPLHSVDSRLYGNWTRFINYRPLACNNLPLQPLLLAQPPNISRPTRYTSTGSRSDLSQQIPPQSGLPFIAFVAQEDILARTEFTFDYDPSTVDKLQAIKSEIKKKKNTKQWDIAFDAAIQGAKPCYCGSDQCLYLNVPSTYYYFLTLGFILWNTGLVDERMDILVFLSIYHESPSTFIM</sequence>
<feature type="region of interest" description="Disordered" evidence="8">
    <location>
        <begin position="130"/>
        <end position="232"/>
    </location>
</feature>
<dbReference type="SMART" id="SM00468">
    <property type="entry name" value="PreSET"/>
    <property type="match status" value="1"/>
</dbReference>
<keyword evidence="5" id="KW-0949">S-adenosyl-L-methionine</keyword>
<keyword evidence="2" id="KW-0158">Chromosome</keyword>
<feature type="compositionally biased region" description="Pro residues" evidence="8">
    <location>
        <begin position="208"/>
        <end position="218"/>
    </location>
</feature>